<dbReference type="AlphaFoldDB" id="A0A914PE39"/>
<dbReference type="SUPFAM" id="SSF56574">
    <property type="entry name" value="Serpins"/>
    <property type="match status" value="1"/>
</dbReference>
<comment type="similarity">
    <text evidence="1">Belongs to the serpin family.</text>
</comment>
<dbReference type="InterPro" id="IPR042185">
    <property type="entry name" value="Serpin_sf_2"/>
</dbReference>
<dbReference type="PANTHER" id="PTHR11461:SF211">
    <property type="entry name" value="GH10112P-RELATED"/>
    <property type="match status" value="1"/>
</dbReference>
<dbReference type="InterPro" id="IPR042178">
    <property type="entry name" value="Serpin_sf_1"/>
</dbReference>
<organism evidence="3 4">
    <name type="scientific">Panagrolaimus davidi</name>
    <dbReference type="NCBI Taxonomy" id="227884"/>
    <lineage>
        <taxon>Eukaryota</taxon>
        <taxon>Metazoa</taxon>
        <taxon>Ecdysozoa</taxon>
        <taxon>Nematoda</taxon>
        <taxon>Chromadorea</taxon>
        <taxon>Rhabditida</taxon>
        <taxon>Tylenchina</taxon>
        <taxon>Panagrolaimomorpha</taxon>
        <taxon>Panagrolaimoidea</taxon>
        <taxon>Panagrolaimidae</taxon>
        <taxon>Panagrolaimus</taxon>
    </lineage>
</organism>
<dbReference type="PANTHER" id="PTHR11461">
    <property type="entry name" value="SERINE PROTEASE INHIBITOR, SERPIN"/>
    <property type="match status" value="1"/>
</dbReference>
<feature type="domain" description="Serpin" evidence="2">
    <location>
        <begin position="1"/>
        <end position="126"/>
    </location>
</feature>
<dbReference type="Pfam" id="PF00079">
    <property type="entry name" value="Serpin"/>
    <property type="match status" value="1"/>
</dbReference>
<accession>A0A914PE39</accession>
<dbReference type="GO" id="GO:0004867">
    <property type="term" value="F:serine-type endopeptidase inhibitor activity"/>
    <property type="evidence" value="ECO:0007669"/>
    <property type="project" value="InterPro"/>
</dbReference>
<reference evidence="4" key="1">
    <citation type="submission" date="2022-11" db="UniProtKB">
        <authorList>
            <consortium name="WormBaseParasite"/>
        </authorList>
    </citation>
    <scope>IDENTIFICATION</scope>
</reference>
<dbReference type="InterPro" id="IPR023796">
    <property type="entry name" value="Serpin_dom"/>
</dbReference>
<protein>
    <submittedName>
        <fullName evidence="4">Serpin domain-containing protein</fullName>
    </submittedName>
</protein>
<dbReference type="InterPro" id="IPR036186">
    <property type="entry name" value="Serpin_sf"/>
</dbReference>
<evidence type="ECO:0000313" key="4">
    <source>
        <dbReference type="WBParaSite" id="PDA_v2.g15933.t1"/>
    </source>
</evidence>
<dbReference type="InterPro" id="IPR000215">
    <property type="entry name" value="Serpin_fam"/>
</dbReference>
<dbReference type="WBParaSite" id="PDA_v2.g15933.t1">
    <property type="protein sequence ID" value="PDA_v2.g15933.t1"/>
    <property type="gene ID" value="PDA_v2.g15933"/>
</dbReference>
<evidence type="ECO:0000313" key="3">
    <source>
        <dbReference type="Proteomes" id="UP000887578"/>
    </source>
</evidence>
<evidence type="ECO:0000256" key="1">
    <source>
        <dbReference type="ARBA" id="ARBA00009500"/>
    </source>
</evidence>
<evidence type="ECO:0000259" key="2">
    <source>
        <dbReference type="Pfam" id="PF00079"/>
    </source>
</evidence>
<dbReference type="Gene3D" id="3.30.497.10">
    <property type="entry name" value="Antithrombin, subunit I, domain 2"/>
    <property type="match status" value="1"/>
</dbReference>
<dbReference type="Gene3D" id="2.30.39.10">
    <property type="entry name" value="Alpha-1-antitrypsin, domain 1"/>
    <property type="match status" value="1"/>
</dbReference>
<name>A0A914PE39_9BILA</name>
<dbReference type="Proteomes" id="UP000887578">
    <property type="component" value="Unplaced"/>
</dbReference>
<keyword evidence="3" id="KW-1185">Reference proteome</keyword>
<proteinExistence type="inferred from homology"/>
<dbReference type="GO" id="GO:0005615">
    <property type="term" value="C:extracellular space"/>
    <property type="evidence" value="ECO:0007669"/>
    <property type="project" value="InterPro"/>
</dbReference>
<sequence>MYIILPNERFGLQKVIENFNTSKLIEILTNEEFLHRKNTAVKLPRFKIESSLNVVETLENLGITDIFSDEKSDLSGITGSKDLSISDIKHKAFIETNEKGTDAAAATGCIFEWCRKPSKPTEFFVDFHIAF</sequence>